<accession>A0A1Y1WL30</accession>
<keyword evidence="1" id="KW-0812">Transmembrane</keyword>
<feature type="transmembrane region" description="Helical" evidence="1">
    <location>
        <begin position="213"/>
        <end position="235"/>
    </location>
</feature>
<gene>
    <name evidence="2" type="ORF">DL89DRAFT_289878</name>
</gene>
<feature type="transmembrane region" description="Helical" evidence="1">
    <location>
        <begin position="177"/>
        <end position="201"/>
    </location>
</feature>
<dbReference type="GeneID" id="63806662"/>
<organism evidence="2 3">
    <name type="scientific">Linderina pennispora</name>
    <dbReference type="NCBI Taxonomy" id="61395"/>
    <lineage>
        <taxon>Eukaryota</taxon>
        <taxon>Fungi</taxon>
        <taxon>Fungi incertae sedis</taxon>
        <taxon>Zoopagomycota</taxon>
        <taxon>Kickxellomycotina</taxon>
        <taxon>Kickxellomycetes</taxon>
        <taxon>Kickxellales</taxon>
        <taxon>Kickxellaceae</taxon>
        <taxon>Linderina</taxon>
    </lineage>
</organism>
<feature type="transmembrane region" description="Helical" evidence="1">
    <location>
        <begin position="247"/>
        <end position="269"/>
    </location>
</feature>
<feature type="transmembrane region" description="Helical" evidence="1">
    <location>
        <begin position="53"/>
        <end position="82"/>
    </location>
</feature>
<dbReference type="Proteomes" id="UP000193922">
    <property type="component" value="Unassembled WGS sequence"/>
</dbReference>
<dbReference type="EMBL" id="MCFD01000001">
    <property type="protein sequence ID" value="ORX74281.1"/>
    <property type="molecule type" value="Genomic_DNA"/>
</dbReference>
<dbReference type="RefSeq" id="XP_040747492.1">
    <property type="nucleotide sequence ID" value="XM_040890014.1"/>
</dbReference>
<proteinExistence type="predicted"/>
<evidence type="ECO:0008006" key="4">
    <source>
        <dbReference type="Google" id="ProtNLM"/>
    </source>
</evidence>
<name>A0A1Y1WL30_9FUNG</name>
<keyword evidence="1" id="KW-0472">Membrane</keyword>
<keyword evidence="1" id="KW-1133">Transmembrane helix</keyword>
<evidence type="ECO:0000313" key="2">
    <source>
        <dbReference type="EMBL" id="ORX74281.1"/>
    </source>
</evidence>
<evidence type="ECO:0000313" key="3">
    <source>
        <dbReference type="Proteomes" id="UP000193922"/>
    </source>
</evidence>
<evidence type="ECO:0000256" key="1">
    <source>
        <dbReference type="SAM" id="Phobius"/>
    </source>
</evidence>
<feature type="transmembrane region" description="Helical" evidence="1">
    <location>
        <begin position="20"/>
        <end position="41"/>
    </location>
</feature>
<dbReference type="AlphaFoldDB" id="A0A1Y1WL30"/>
<sequence>MPKLHTRRLPYHIATNAEKAIFYVTLGIDLINVFLIAFAIIHRSYLPIKCKQVFLTSGIAIGSMVFSVSFSLADGMVGFYGIGRHCFFWVGWMLTCCGLGIFLSFMNMRLVVYYRVFITRKTYRSKRCDLRLFVLHWWPLVVFWLPAFIIVTIGQLLPETQTARIVIADDGTLAYKYNYPYLSAAYTYFAVMIIIAWAMYFRMRSVAKAFNEFRMAVWTLSLFTLLLVLNIGIMVPNGMSQLWGRVMLAFCNTILLNSYTWLILGKPIFGHMFRRKEMLRDHLETMYTDGIVAQQAHMRNLHKQLYGVEDSSMALDRTSQEQQAYSRHLDLSSD</sequence>
<reference evidence="2 3" key="1">
    <citation type="submission" date="2016-07" db="EMBL/GenBank/DDBJ databases">
        <title>Pervasive Adenine N6-methylation of Active Genes in Fungi.</title>
        <authorList>
            <consortium name="DOE Joint Genome Institute"/>
            <person name="Mondo S.J."/>
            <person name="Dannebaum R.O."/>
            <person name="Kuo R.C."/>
            <person name="Labutti K."/>
            <person name="Haridas S."/>
            <person name="Kuo A."/>
            <person name="Salamov A."/>
            <person name="Ahrendt S.R."/>
            <person name="Lipzen A."/>
            <person name="Sullivan W."/>
            <person name="Andreopoulos W.B."/>
            <person name="Clum A."/>
            <person name="Lindquist E."/>
            <person name="Daum C."/>
            <person name="Ramamoorthy G.K."/>
            <person name="Gryganskyi A."/>
            <person name="Culley D."/>
            <person name="Magnuson J.K."/>
            <person name="James T.Y."/>
            <person name="O'Malley M.A."/>
            <person name="Stajich J.E."/>
            <person name="Spatafora J.W."/>
            <person name="Visel A."/>
            <person name="Grigoriev I.V."/>
        </authorList>
    </citation>
    <scope>NUCLEOTIDE SEQUENCE [LARGE SCALE GENOMIC DNA]</scope>
    <source>
        <strain evidence="2 3">ATCC 12442</strain>
    </source>
</reference>
<keyword evidence="3" id="KW-1185">Reference proteome</keyword>
<feature type="transmembrane region" description="Helical" evidence="1">
    <location>
        <begin position="88"/>
        <end position="112"/>
    </location>
</feature>
<feature type="transmembrane region" description="Helical" evidence="1">
    <location>
        <begin position="133"/>
        <end position="157"/>
    </location>
</feature>
<protein>
    <recommendedName>
        <fullName evidence="4">G-protein coupled receptors family 1 profile domain-containing protein</fullName>
    </recommendedName>
</protein>
<comment type="caution">
    <text evidence="2">The sequence shown here is derived from an EMBL/GenBank/DDBJ whole genome shotgun (WGS) entry which is preliminary data.</text>
</comment>
<dbReference type="OrthoDB" id="5588958at2759"/>